<dbReference type="GO" id="GO:0006508">
    <property type="term" value="P:proteolysis"/>
    <property type="evidence" value="ECO:0007669"/>
    <property type="project" value="InterPro"/>
</dbReference>
<dbReference type="GO" id="GO:0070573">
    <property type="term" value="F:metallodipeptidase activity"/>
    <property type="evidence" value="ECO:0007669"/>
    <property type="project" value="InterPro"/>
</dbReference>
<proteinExistence type="predicted"/>
<organism evidence="1 2">
    <name type="scientific">Halalkalibacter okhensis</name>
    <dbReference type="NCBI Taxonomy" id="333138"/>
    <lineage>
        <taxon>Bacteria</taxon>
        <taxon>Bacillati</taxon>
        <taxon>Bacillota</taxon>
        <taxon>Bacilli</taxon>
        <taxon>Bacillales</taxon>
        <taxon>Bacillaceae</taxon>
        <taxon>Halalkalibacter</taxon>
    </lineage>
</organism>
<dbReference type="EMBL" id="JRJU01000009">
    <property type="protein sequence ID" value="KHF40470.1"/>
    <property type="molecule type" value="Genomic_DNA"/>
</dbReference>
<protein>
    <submittedName>
        <fullName evidence="1">Diguanylate cyclase</fullName>
    </submittedName>
</protein>
<sequence length="311" mass="34960">MNKGIIDTHCDALLKLWEQPDRNYLTDANIDANFKRLQAGNVQVQLYAIFVEPFIKQDQKFQVVMEQIEIFYEKVLKSNSKMRHIKKWSDLHLLKEDEIGAVLTLEGVDPIGDDLTKLSILYQLGVISVGLTWNQANLCADGVGETRGAGLTLLGKNLVQMNNVNQVLTDVSHLSINGFWDVMDLAKYPIASHSNARSICDHPRNLYNDQIQALVQKQGYIGLVFCPDFVTSNEQATINDLIKHVDHMCSLGAENHIGFGSDFDGISSKVLGLEHSGVYGNLLEELEKHYSTSQIQKFVRGNFEQLVNRIV</sequence>
<gene>
    <name evidence="1" type="ORF">LQ50_09380</name>
</gene>
<accession>A0A0B0IGQ3</accession>
<dbReference type="Proteomes" id="UP000030832">
    <property type="component" value="Unassembled WGS sequence"/>
</dbReference>
<dbReference type="PANTHER" id="PTHR10443:SF12">
    <property type="entry name" value="DIPEPTIDASE"/>
    <property type="match status" value="1"/>
</dbReference>
<dbReference type="AlphaFoldDB" id="A0A0B0IGQ3"/>
<comment type="caution">
    <text evidence="1">The sequence shown here is derived from an EMBL/GenBank/DDBJ whole genome shotgun (WGS) entry which is preliminary data.</text>
</comment>
<dbReference type="Pfam" id="PF01244">
    <property type="entry name" value="Peptidase_M19"/>
    <property type="match status" value="1"/>
</dbReference>
<dbReference type="InterPro" id="IPR008257">
    <property type="entry name" value="Pept_M19"/>
</dbReference>
<dbReference type="STRING" id="333138.LQ50_09380"/>
<dbReference type="Gene3D" id="3.20.20.140">
    <property type="entry name" value="Metal-dependent hydrolases"/>
    <property type="match status" value="1"/>
</dbReference>
<evidence type="ECO:0000313" key="1">
    <source>
        <dbReference type="EMBL" id="KHF40470.1"/>
    </source>
</evidence>
<dbReference type="PROSITE" id="PS51365">
    <property type="entry name" value="RENAL_DIPEPTIDASE_2"/>
    <property type="match status" value="1"/>
</dbReference>
<dbReference type="OrthoDB" id="9804920at2"/>
<dbReference type="SUPFAM" id="SSF51556">
    <property type="entry name" value="Metallo-dependent hydrolases"/>
    <property type="match status" value="1"/>
</dbReference>
<name>A0A0B0IGQ3_9BACI</name>
<dbReference type="eggNOG" id="COG2355">
    <property type="taxonomic scope" value="Bacteria"/>
</dbReference>
<keyword evidence="2" id="KW-1185">Reference proteome</keyword>
<dbReference type="CDD" id="cd01301">
    <property type="entry name" value="rDP_like"/>
    <property type="match status" value="1"/>
</dbReference>
<dbReference type="MEROPS" id="M19.007"/>
<evidence type="ECO:0000313" key="2">
    <source>
        <dbReference type="Proteomes" id="UP000030832"/>
    </source>
</evidence>
<dbReference type="InterPro" id="IPR032466">
    <property type="entry name" value="Metal_Hydrolase"/>
</dbReference>
<reference evidence="1 2" key="1">
    <citation type="submission" date="2014-09" db="EMBL/GenBank/DDBJ databases">
        <title>Genome sequencing and annotation of Bacillus Okhensis strain Kh10-101T.</title>
        <authorList>
            <person name="Prakash J.S."/>
        </authorList>
    </citation>
    <scope>NUCLEOTIDE SEQUENCE [LARGE SCALE GENOMIC DNA]</scope>
    <source>
        <strain evidence="2">Kh10-101T</strain>
    </source>
</reference>
<dbReference type="PANTHER" id="PTHR10443">
    <property type="entry name" value="MICROSOMAL DIPEPTIDASE"/>
    <property type="match status" value="1"/>
</dbReference>
<dbReference type="RefSeq" id="WP_034628261.1">
    <property type="nucleotide sequence ID" value="NZ_JRJU01000009.1"/>
</dbReference>